<feature type="transmembrane region" description="Helical" evidence="14">
    <location>
        <begin position="253"/>
        <end position="270"/>
    </location>
</feature>
<proteinExistence type="inferred from homology"/>
<dbReference type="AlphaFoldDB" id="M1M5L7"/>
<name>M1M5L7_9PROT</name>
<evidence type="ECO:0000313" key="16">
    <source>
        <dbReference type="Proteomes" id="UP000011686"/>
    </source>
</evidence>
<dbReference type="STRING" id="1208918.CDEE_0393"/>
<reference evidence="15 16" key="1">
    <citation type="journal article" date="2013" name="Genome Biol. Evol.">
        <title>Genome evolution and phylogenomic analysis of candidatus kinetoplastibacterium, the betaproteobacterial endosymbionts of strigomonas and angomonas.</title>
        <authorList>
            <person name="Alves J.M."/>
            <person name="Serrano M.G."/>
            <person name="Maia da Silva F."/>
            <person name="Voegtly L.J."/>
            <person name="Matveyev A.V."/>
            <person name="Teixeira M.M."/>
            <person name="Camargo E.P."/>
            <person name="Buck G.A."/>
        </authorList>
    </citation>
    <scope>NUCLEOTIDE SEQUENCE [LARGE SCALE GENOMIC DNA]</scope>
    <source>
        <strain evidence="15 16">TCC036E</strain>
    </source>
</reference>
<feature type="transmembrane region" description="Helical" evidence="14">
    <location>
        <begin position="222"/>
        <end position="247"/>
    </location>
</feature>
<evidence type="ECO:0000256" key="11">
    <source>
        <dbReference type="ARBA" id="ARBA00032707"/>
    </source>
</evidence>
<dbReference type="PANTHER" id="PTHR30622">
    <property type="entry name" value="UNDECAPRENYL-DIPHOSPHATASE"/>
    <property type="match status" value="1"/>
</dbReference>
<keyword evidence="16" id="KW-1185">Reference proteome</keyword>
<dbReference type="Proteomes" id="UP000011686">
    <property type="component" value="Chromosome"/>
</dbReference>
<keyword evidence="8 14" id="KW-1133">Transmembrane helix</keyword>
<comment type="function">
    <text evidence="14">Catalyzes the dephosphorylation of undecaprenyl diphosphate (UPP). Confers resistance to bacitracin.</text>
</comment>
<dbReference type="GO" id="GO:0009252">
    <property type="term" value="P:peptidoglycan biosynthetic process"/>
    <property type="evidence" value="ECO:0007669"/>
    <property type="project" value="UniProtKB-KW"/>
</dbReference>
<gene>
    <name evidence="14" type="primary">uppP</name>
    <name evidence="15" type="ORF">CDEE_0393</name>
</gene>
<keyword evidence="6 14" id="KW-0812">Transmembrane</keyword>
<dbReference type="NCBIfam" id="NF001389">
    <property type="entry name" value="PRK00281.1-2"/>
    <property type="match status" value="1"/>
</dbReference>
<dbReference type="HOGENOM" id="CLU_060296_2_0_4"/>
<evidence type="ECO:0000256" key="10">
    <source>
        <dbReference type="ARBA" id="ARBA00023251"/>
    </source>
</evidence>
<accession>M1M5L7</accession>
<comment type="subcellular location">
    <subcellularLocation>
        <location evidence="1 14">Cell membrane</location>
        <topology evidence="1 14">Multi-pass membrane protein</topology>
    </subcellularLocation>
</comment>
<dbReference type="EMBL" id="CP003804">
    <property type="protein sequence ID" value="AGF47455.1"/>
    <property type="molecule type" value="Genomic_DNA"/>
</dbReference>
<evidence type="ECO:0000256" key="6">
    <source>
        <dbReference type="ARBA" id="ARBA00022692"/>
    </source>
</evidence>
<evidence type="ECO:0000256" key="12">
    <source>
        <dbReference type="ARBA" id="ARBA00032932"/>
    </source>
</evidence>
<keyword evidence="14" id="KW-0961">Cell wall biogenesis/degradation</keyword>
<feature type="transmembrane region" description="Helical" evidence="14">
    <location>
        <begin position="154"/>
        <end position="180"/>
    </location>
</feature>
<feature type="transmembrane region" description="Helical" evidence="14">
    <location>
        <begin position="192"/>
        <end position="210"/>
    </location>
</feature>
<feature type="transmembrane region" description="Helical" evidence="14">
    <location>
        <begin position="12"/>
        <end position="35"/>
    </location>
</feature>
<keyword evidence="7 14" id="KW-0378">Hydrolase</keyword>
<evidence type="ECO:0000256" key="8">
    <source>
        <dbReference type="ARBA" id="ARBA00022989"/>
    </source>
</evidence>
<comment type="catalytic activity">
    <reaction evidence="13 14">
        <text>di-trans,octa-cis-undecaprenyl diphosphate + H2O = di-trans,octa-cis-undecaprenyl phosphate + phosphate + H(+)</text>
        <dbReference type="Rhea" id="RHEA:28094"/>
        <dbReference type="ChEBI" id="CHEBI:15377"/>
        <dbReference type="ChEBI" id="CHEBI:15378"/>
        <dbReference type="ChEBI" id="CHEBI:43474"/>
        <dbReference type="ChEBI" id="CHEBI:58405"/>
        <dbReference type="ChEBI" id="CHEBI:60392"/>
        <dbReference type="EC" id="3.6.1.27"/>
    </reaction>
</comment>
<dbReference type="GO" id="GO:0071555">
    <property type="term" value="P:cell wall organization"/>
    <property type="evidence" value="ECO:0007669"/>
    <property type="project" value="UniProtKB-KW"/>
</dbReference>
<dbReference type="eggNOG" id="COG1968">
    <property type="taxonomic scope" value="Bacteria"/>
</dbReference>
<dbReference type="GO" id="GO:0008360">
    <property type="term" value="P:regulation of cell shape"/>
    <property type="evidence" value="ECO:0007669"/>
    <property type="project" value="UniProtKB-KW"/>
</dbReference>
<comment type="similarity">
    <text evidence="2 14">Belongs to the UppP family.</text>
</comment>
<keyword evidence="9 14" id="KW-0472">Membrane</keyword>
<evidence type="ECO:0000256" key="3">
    <source>
        <dbReference type="ARBA" id="ARBA00012374"/>
    </source>
</evidence>
<dbReference type="NCBIfam" id="TIGR00753">
    <property type="entry name" value="undec_PP_bacA"/>
    <property type="match status" value="1"/>
</dbReference>
<dbReference type="KEGG" id="kct:CDEE_0393"/>
<dbReference type="GO" id="GO:0005886">
    <property type="term" value="C:plasma membrane"/>
    <property type="evidence" value="ECO:0007669"/>
    <property type="project" value="UniProtKB-SubCell"/>
</dbReference>
<comment type="miscellaneous">
    <text evidence="14">Bacitracin is thought to be involved in the inhibition of peptidoglycan synthesis by sequestering undecaprenyl diphosphate, thereby reducing the pool of lipid carrier available.</text>
</comment>
<dbReference type="HAMAP" id="MF_01006">
    <property type="entry name" value="Undec_diphosphatase"/>
    <property type="match status" value="1"/>
</dbReference>
<organism evidence="15 16">
    <name type="scientific">Candidatus Kinetoplastidibacterium crithidiae TCC036E</name>
    <dbReference type="NCBI Taxonomy" id="1208918"/>
    <lineage>
        <taxon>Bacteria</taxon>
        <taxon>Pseudomonadati</taxon>
        <taxon>Pseudomonadota</taxon>
        <taxon>Betaproteobacteria</taxon>
        <taxon>Candidatus Kinetoplastidibacterium</taxon>
    </lineage>
</organism>
<dbReference type="GO" id="GO:0050380">
    <property type="term" value="F:undecaprenyl-diphosphatase activity"/>
    <property type="evidence" value="ECO:0007669"/>
    <property type="project" value="UniProtKB-UniRule"/>
</dbReference>
<evidence type="ECO:0000256" key="14">
    <source>
        <dbReference type="HAMAP-Rule" id="MF_01006"/>
    </source>
</evidence>
<evidence type="ECO:0000256" key="4">
    <source>
        <dbReference type="ARBA" id="ARBA00021581"/>
    </source>
</evidence>
<keyword evidence="5 14" id="KW-1003">Cell membrane</keyword>
<feature type="transmembrane region" description="Helical" evidence="14">
    <location>
        <begin position="47"/>
        <end position="65"/>
    </location>
</feature>
<evidence type="ECO:0000256" key="5">
    <source>
        <dbReference type="ARBA" id="ARBA00022475"/>
    </source>
</evidence>
<keyword evidence="14" id="KW-0133">Cell shape</keyword>
<dbReference type="EC" id="3.6.1.27" evidence="3 14"/>
<evidence type="ECO:0000256" key="1">
    <source>
        <dbReference type="ARBA" id="ARBA00004651"/>
    </source>
</evidence>
<protein>
    <recommendedName>
        <fullName evidence="4 14">Undecaprenyl-diphosphatase</fullName>
        <ecNumber evidence="3 14">3.6.1.27</ecNumber>
    </recommendedName>
    <alternativeName>
        <fullName evidence="12 14">Bacitracin resistance protein</fullName>
    </alternativeName>
    <alternativeName>
        <fullName evidence="11 14">Undecaprenyl pyrophosphate phosphatase</fullName>
    </alternativeName>
</protein>
<evidence type="ECO:0000256" key="13">
    <source>
        <dbReference type="ARBA" id="ARBA00047594"/>
    </source>
</evidence>
<evidence type="ECO:0000256" key="7">
    <source>
        <dbReference type="ARBA" id="ARBA00022801"/>
    </source>
</evidence>
<dbReference type="InterPro" id="IPR003824">
    <property type="entry name" value="UppP"/>
</dbReference>
<feature type="transmembrane region" description="Helical" evidence="14">
    <location>
        <begin position="114"/>
        <end position="133"/>
    </location>
</feature>
<feature type="transmembrane region" description="Helical" evidence="14">
    <location>
        <begin position="86"/>
        <end position="108"/>
    </location>
</feature>
<dbReference type="GO" id="GO:0046677">
    <property type="term" value="P:response to antibiotic"/>
    <property type="evidence" value="ECO:0007669"/>
    <property type="project" value="UniProtKB-UniRule"/>
</dbReference>
<evidence type="ECO:0000313" key="15">
    <source>
        <dbReference type="EMBL" id="AGF47455.1"/>
    </source>
</evidence>
<evidence type="ECO:0000256" key="9">
    <source>
        <dbReference type="ARBA" id="ARBA00023136"/>
    </source>
</evidence>
<dbReference type="Pfam" id="PF02673">
    <property type="entry name" value="BacA"/>
    <property type="match status" value="1"/>
</dbReference>
<dbReference type="PANTHER" id="PTHR30622:SF3">
    <property type="entry name" value="UNDECAPRENYL-DIPHOSPHATASE"/>
    <property type="match status" value="1"/>
</dbReference>
<evidence type="ECO:0000256" key="2">
    <source>
        <dbReference type="ARBA" id="ARBA00010621"/>
    </source>
</evidence>
<dbReference type="PATRIC" id="fig|1208918.3.peg.151"/>
<keyword evidence="14" id="KW-0573">Peptidoglycan synthesis</keyword>
<keyword evidence="10 14" id="KW-0046">Antibiotic resistance</keyword>
<sequence length="271" mass="30486">MFSNFYYFVQTCFLGIIEGITEFIPVSSTAHLIFLGKIIGFDSEESRVFEVFIQAGAMFSLLVFFREKIKDLVLGLIRLDSKQLLFFRNLLVSIIPTVLIGFCFISRIKDIFNYEIIISISLIIGGFIILIVENNYYSNNHRESSIYKISLKQALFIGLLQCLAMIPGVSRSGATIVAGIVIGLDRRNATEFSFMMAIPTIIGAAMYDIYSNMGLLSSKLCIGMSIGFIASFISAMCVVHIVIEFVANHSYKIFGWYRIIIGLLMLLMIMQ</sequence>